<dbReference type="AlphaFoldDB" id="A0A2P4NK14"/>
<proteinExistence type="predicted"/>
<feature type="non-terminal residue" evidence="2">
    <location>
        <position position="1"/>
    </location>
</feature>
<gene>
    <name evidence="2" type="ORF">GLOIN_2v1740727</name>
</gene>
<dbReference type="Proteomes" id="UP000018888">
    <property type="component" value="Unassembled WGS sequence"/>
</dbReference>
<evidence type="ECO:0000256" key="1">
    <source>
        <dbReference type="SAM" id="MobiDB-lite"/>
    </source>
</evidence>
<name>A0A2P4NK14_RHIID</name>
<accession>A0A2P4NK14</accession>
<dbReference type="EMBL" id="AUPC02001018">
    <property type="protein sequence ID" value="POG53469.1"/>
    <property type="molecule type" value="Genomic_DNA"/>
</dbReference>
<evidence type="ECO:0000313" key="2">
    <source>
        <dbReference type="EMBL" id="POG53469.1"/>
    </source>
</evidence>
<reference evidence="2 3" key="1">
    <citation type="journal article" date="2013" name="Proc. Natl. Acad. Sci. U.S.A.">
        <title>Genome of an arbuscular mycorrhizal fungus provides insight into the oldest plant symbiosis.</title>
        <authorList>
            <person name="Tisserant E."/>
            <person name="Malbreil M."/>
            <person name="Kuo A."/>
            <person name="Kohler A."/>
            <person name="Symeonidi A."/>
            <person name="Balestrini R."/>
            <person name="Charron P."/>
            <person name="Duensing N."/>
            <person name="Frei Dit Frey N."/>
            <person name="Gianinazzi-Pearson V."/>
            <person name="Gilbert L.B."/>
            <person name="Handa Y."/>
            <person name="Herr J.R."/>
            <person name="Hijri M."/>
            <person name="Koul R."/>
            <person name="Kawaguchi M."/>
            <person name="Krajinski F."/>
            <person name="Lammers P.J."/>
            <person name="Masclaux F.G."/>
            <person name="Murat C."/>
            <person name="Morin E."/>
            <person name="Ndikumana S."/>
            <person name="Pagni M."/>
            <person name="Petitpierre D."/>
            <person name="Requena N."/>
            <person name="Rosikiewicz P."/>
            <person name="Riley R."/>
            <person name="Saito K."/>
            <person name="San Clemente H."/>
            <person name="Shapiro H."/>
            <person name="van Tuinen D."/>
            <person name="Becard G."/>
            <person name="Bonfante P."/>
            <person name="Paszkowski U."/>
            <person name="Shachar-Hill Y.Y."/>
            <person name="Tuskan G.A."/>
            <person name="Young P.W."/>
            <person name="Sanders I.R."/>
            <person name="Henrissat B."/>
            <person name="Rensing S.A."/>
            <person name="Grigoriev I.V."/>
            <person name="Corradi N."/>
            <person name="Roux C."/>
            <person name="Martin F."/>
        </authorList>
    </citation>
    <scope>NUCLEOTIDE SEQUENCE [LARGE SCALE GENOMIC DNA]</scope>
    <source>
        <strain evidence="2 3">DAOM 197198</strain>
    </source>
</reference>
<comment type="caution">
    <text evidence="2">The sequence shown here is derived from an EMBL/GenBank/DDBJ whole genome shotgun (WGS) entry which is preliminary data.</text>
</comment>
<evidence type="ECO:0000313" key="3">
    <source>
        <dbReference type="Proteomes" id="UP000018888"/>
    </source>
</evidence>
<sequence length="72" mass="8529">FEEEEEIMSENDDDDSFNEHQSDETNMNDETLDIESTVDLVPWVFIDNSILPTITRRYDSDGEEEWDPEQLN</sequence>
<feature type="region of interest" description="Disordered" evidence="1">
    <location>
        <begin position="1"/>
        <end position="33"/>
    </location>
</feature>
<organism evidence="2 3">
    <name type="scientific">Rhizophagus irregularis (strain DAOM 181602 / DAOM 197198 / MUCL 43194)</name>
    <name type="common">Arbuscular mycorrhizal fungus</name>
    <name type="synonym">Glomus intraradices</name>
    <dbReference type="NCBI Taxonomy" id="747089"/>
    <lineage>
        <taxon>Eukaryota</taxon>
        <taxon>Fungi</taxon>
        <taxon>Fungi incertae sedis</taxon>
        <taxon>Mucoromycota</taxon>
        <taxon>Glomeromycotina</taxon>
        <taxon>Glomeromycetes</taxon>
        <taxon>Glomerales</taxon>
        <taxon>Glomeraceae</taxon>
        <taxon>Rhizophagus</taxon>
    </lineage>
</organism>
<feature type="compositionally biased region" description="Acidic residues" evidence="1">
    <location>
        <begin position="1"/>
        <end position="16"/>
    </location>
</feature>
<reference evidence="2 3" key="2">
    <citation type="journal article" date="2018" name="New Phytol.">
        <title>High intraspecific genome diversity in the model arbuscular mycorrhizal symbiont Rhizophagus irregularis.</title>
        <authorList>
            <person name="Chen E.C.H."/>
            <person name="Morin E."/>
            <person name="Beaudet D."/>
            <person name="Noel J."/>
            <person name="Yildirir G."/>
            <person name="Ndikumana S."/>
            <person name="Charron P."/>
            <person name="St-Onge C."/>
            <person name="Giorgi J."/>
            <person name="Kruger M."/>
            <person name="Marton T."/>
            <person name="Ropars J."/>
            <person name="Grigoriev I.V."/>
            <person name="Hainaut M."/>
            <person name="Henrissat B."/>
            <person name="Roux C."/>
            <person name="Martin F."/>
            <person name="Corradi N."/>
        </authorList>
    </citation>
    <scope>NUCLEOTIDE SEQUENCE [LARGE SCALE GENOMIC DNA]</scope>
    <source>
        <strain evidence="2 3">DAOM 197198</strain>
    </source>
</reference>
<protein>
    <submittedName>
        <fullName evidence="2">Uncharacterized protein</fullName>
    </submittedName>
</protein>
<keyword evidence="3" id="KW-1185">Reference proteome</keyword>